<sequence length="98" mass="11283">MSAFGTKNGIIGCTGSDWENAQNQLYTKSDRSYIPNMAQNFCYLSWRYQKLGDTKRCIEMRKCIILFVILIVALVFAAVSEHKQIKIRSDWDNVVAKK</sequence>
<dbReference type="Proteomes" id="UP000266691">
    <property type="component" value="Unassembled WGS sequence"/>
</dbReference>
<protein>
    <submittedName>
        <fullName evidence="2">Uncharacterized protein</fullName>
    </submittedName>
</protein>
<organism evidence="2 3">
    <name type="scientific">Flagellimonas pelagia</name>
    <dbReference type="NCBI Taxonomy" id="2306998"/>
    <lineage>
        <taxon>Bacteria</taxon>
        <taxon>Pseudomonadati</taxon>
        <taxon>Bacteroidota</taxon>
        <taxon>Flavobacteriia</taxon>
        <taxon>Flavobacteriales</taxon>
        <taxon>Flavobacteriaceae</taxon>
        <taxon>Flagellimonas</taxon>
    </lineage>
</organism>
<proteinExistence type="predicted"/>
<dbReference type="EMBL" id="QXFI01000025">
    <property type="protein sequence ID" value="RIV44471.1"/>
    <property type="molecule type" value="Genomic_DNA"/>
</dbReference>
<evidence type="ECO:0000256" key="1">
    <source>
        <dbReference type="SAM" id="Phobius"/>
    </source>
</evidence>
<gene>
    <name evidence="2" type="ORF">D2V05_08885</name>
</gene>
<keyword evidence="1" id="KW-1133">Transmembrane helix</keyword>
<keyword evidence="1" id="KW-0472">Membrane</keyword>
<dbReference type="AlphaFoldDB" id="A0A3A1NGT7"/>
<keyword evidence="1" id="KW-0812">Transmembrane</keyword>
<reference evidence="2 3" key="1">
    <citation type="submission" date="2018-08" db="EMBL/GenBank/DDBJ databases">
        <title>Proposal of Muricauda 72 sp.nov. and Muricauda NH166 sp.nov., isolated from seawater.</title>
        <authorList>
            <person name="Cheng H."/>
            <person name="Wu Y.-H."/>
            <person name="Guo L.-L."/>
            <person name="Xu X.-W."/>
        </authorList>
    </citation>
    <scope>NUCLEOTIDE SEQUENCE [LARGE SCALE GENOMIC DNA]</scope>
    <source>
        <strain evidence="2 3">72</strain>
    </source>
</reference>
<feature type="transmembrane region" description="Helical" evidence="1">
    <location>
        <begin position="63"/>
        <end position="80"/>
    </location>
</feature>
<evidence type="ECO:0000313" key="3">
    <source>
        <dbReference type="Proteomes" id="UP000266691"/>
    </source>
</evidence>
<accession>A0A3A1NGT7</accession>
<evidence type="ECO:0000313" key="2">
    <source>
        <dbReference type="EMBL" id="RIV44471.1"/>
    </source>
</evidence>
<comment type="caution">
    <text evidence="2">The sequence shown here is derived from an EMBL/GenBank/DDBJ whole genome shotgun (WGS) entry which is preliminary data.</text>
</comment>
<name>A0A3A1NGT7_9FLAO</name>